<gene>
    <name evidence="2" type="ORF">FA046_15755</name>
</gene>
<reference evidence="2 3" key="1">
    <citation type="submission" date="2019-04" db="EMBL/GenBank/DDBJ databases">
        <title>Pedobacter sp. AR-3-17 sp. nov., isolated from Arctic soil.</title>
        <authorList>
            <person name="Dahal R.H."/>
            <person name="Kim D.-U."/>
        </authorList>
    </citation>
    <scope>NUCLEOTIDE SEQUENCE [LARGE SCALE GENOMIC DNA]</scope>
    <source>
        <strain evidence="2 3">AR-3-17</strain>
    </source>
</reference>
<keyword evidence="3" id="KW-1185">Reference proteome</keyword>
<dbReference type="EMBL" id="SWBP01000007">
    <property type="protein sequence ID" value="TKB95745.1"/>
    <property type="molecule type" value="Genomic_DNA"/>
</dbReference>
<dbReference type="OrthoDB" id="10005566at2"/>
<dbReference type="Gene3D" id="3.90.1530.10">
    <property type="entry name" value="Conserved hypothetical protein from pyrococcus furiosus pfu- 392566-001, ParB domain"/>
    <property type="match status" value="1"/>
</dbReference>
<evidence type="ECO:0000313" key="3">
    <source>
        <dbReference type="Proteomes" id="UP000308181"/>
    </source>
</evidence>
<sequence>MYFSQTFVSTKNINVMKDLNKKIQDLYDQVKNQVQKEELCSPENIEEFNIDELTRPEFHTKKVLPERLRTLTTSFHEHGFLGAIFINNKNQVIDGWHRLEIWKYMGNKTIPCIKLDAPMEHSKRLHLFLNQQVSLFTASDFGFTAAFEEFDLINDFGFSTADLCSTPVENNKMEKNDYEKGEDDNICNQKLIATIPLSYMKRIEELKKKLQLRNKSQVLMTLMDSYEKGNSTAE</sequence>
<dbReference type="AlphaFoldDB" id="A0A4U1BTG4"/>
<dbReference type="SUPFAM" id="SSF110849">
    <property type="entry name" value="ParB/Sulfiredoxin"/>
    <property type="match status" value="1"/>
</dbReference>
<dbReference type="InterPro" id="IPR003115">
    <property type="entry name" value="ParB_N"/>
</dbReference>
<name>A0A4U1BTG4_9SPHI</name>
<evidence type="ECO:0000313" key="2">
    <source>
        <dbReference type="EMBL" id="TKB95745.1"/>
    </source>
</evidence>
<feature type="domain" description="ParB-like N-terminal" evidence="1">
    <location>
        <begin position="46"/>
        <end position="131"/>
    </location>
</feature>
<dbReference type="InterPro" id="IPR036086">
    <property type="entry name" value="ParB/Sulfiredoxin_sf"/>
</dbReference>
<evidence type="ECO:0000259" key="1">
    <source>
        <dbReference type="SMART" id="SM00470"/>
    </source>
</evidence>
<comment type="caution">
    <text evidence="2">The sequence shown here is derived from an EMBL/GenBank/DDBJ whole genome shotgun (WGS) entry which is preliminary data.</text>
</comment>
<protein>
    <submittedName>
        <fullName evidence="2">ParB/RepB/Spo0J family partition protein</fullName>
    </submittedName>
</protein>
<accession>A0A4U1BTG4</accession>
<dbReference type="Proteomes" id="UP000308181">
    <property type="component" value="Unassembled WGS sequence"/>
</dbReference>
<proteinExistence type="predicted"/>
<organism evidence="2 3">
    <name type="scientific">Pedobacter cryophilus</name>
    <dbReference type="NCBI Taxonomy" id="2571271"/>
    <lineage>
        <taxon>Bacteria</taxon>
        <taxon>Pseudomonadati</taxon>
        <taxon>Bacteroidota</taxon>
        <taxon>Sphingobacteriia</taxon>
        <taxon>Sphingobacteriales</taxon>
        <taxon>Sphingobacteriaceae</taxon>
        <taxon>Pedobacter</taxon>
    </lineage>
</organism>
<dbReference type="SMART" id="SM00470">
    <property type="entry name" value="ParB"/>
    <property type="match status" value="1"/>
</dbReference>